<dbReference type="PANTHER" id="PTHR45717">
    <property type="entry name" value="OS12G0527900 PROTEIN"/>
    <property type="match status" value="1"/>
</dbReference>
<gene>
    <name evidence="4" type="ORF">GIB67_005672</name>
</gene>
<evidence type="ECO:0000313" key="5">
    <source>
        <dbReference type="Proteomes" id="UP000541444"/>
    </source>
</evidence>
<comment type="caution">
    <text evidence="4">The sequence shown here is derived from an EMBL/GenBank/DDBJ whole genome shotgun (WGS) entry which is preliminary data.</text>
</comment>
<evidence type="ECO:0008006" key="6">
    <source>
        <dbReference type="Google" id="ProtNLM"/>
    </source>
</evidence>
<keyword evidence="2" id="KW-0677">Repeat</keyword>
<evidence type="ECO:0000256" key="3">
    <source>
        <dbReference type="PROSITE-ProRule" id="PRU00708"/>
    </source>
</evidence>
<dbReference type="AlphaFoldDB" id="A0A7J7NHZ4"/>
<dbReference type="GO" id="GO:0003729">
    <property type="term" value="F:mRNA binding"/>
    <property type="evidence" value="ECO:0007669"/>
    <property type="project" value="UniProtKB-ARBA"/>
</dbReference>
<reference evidence="4 5" key="1">
    <citation type="journal article" date="2020" name="IScience">
        <title>Genome Sequencing of the Endangered Kingdonia uniflora (Circaeasteraceae, Ranunculales) Reveals Potential Mechanisms of Evolutionary Specialization.</title>
        <authorList>
            <person name="Sun Y."/>
            <person name="Deng T."/>
            <person name="Zhang A."/>
            <person name="Moore M.J."/>
            <person name="Landis J.B."/>
            <person name="Lin N."/>
            <person name="Zhang H."/>
            <person name="Zhang X."/>
            <person name="Huang J."/>
            <person name="Zhang X."/>
            <person name="Sun H."/>
            <person name="Wang H."/>
        </authorList>
    </citation>
    <scope>NUCLEOTIDE SEQUENCE [LARGE SCALE GENOMIC DNA]</scope>
    <source>
        <strain evidence="4">TB1705</strain>
        <tissue evidence="4">Leaf</tissue>
    </source>
</reference>
<keyword evidence="5" id="KW-1185">Reference proteome</keyword>
<dbReference type="EMBL" id="JACGCM010000779">
    <property type="protein sequence ID" value="KAF6166796.1"/>
    <property type="molecule type" value="Genomic_DNA"/>
</dbReference>
<dbReference type="PROSITE" id="PS51375">
    <property type="entry name" value="PPR"/>
    <property type="match status" value="2"/>
</dbReference>
<dbReference type="GO" id="GO:0005739">
    <property type="term" value="C:mitochondrion"/>
    <property type="evidence" value="ECO:0007669"/>
    <property type="project" value="TreeGrafter"/>
</dbReference>
<dbReference type="InterPro" id="IPR002885">
    <property type="entry name" value="PPR_rpt"/>
</dbReference>
<dbReference type="OrthoDB" id="185373at2759"/>
<name>A0A7J7NHZ4_9MAGN</name>
<dbReference type="Pfam" id="PF13041">
    <property type="entry name" value="PPR_2"/>
    <property type="match status" value="1"/>
</dbReference>
<comment type="similarity">
    <text evidence="1">Belongs to the PPR family. P subfamily.</text>
</comment>
<dbReference type="Proteomes" id="UP000541444">
    <property type="component" value="Unassembled WGS sequence"/>
</dbReference>
<dbReference type="NCBIfam" id="TIGR00756">
    <property type="entry name" value="PPR"/>
    <property type="match status" value="2"/>
</dbReference>
<organism evidence="4 5">
    <name type="scientific">Kingdonia uniflora</name>
    <dbReference type="NCBI Taxonomy" id="39325"/>
    <lineage>
        <taxon>Eukaryota</taxon>
        <taxon>Viridiplantae</taxon>
        <taxon>Streptophyta</taxon>
        <taxon>Embryophyta</taxon>
        <taxon>Tracheophyta</taxon>
        <taxon>Spermatophyta</taxon>
        <taxon>Magnoliopsida</taxon>
        <taxon>Ranunculales</taxon>
        <taxon>Circaeasteraceae</taxon>
        <taxon>Kingdonia</taxon>
    </lineage>
</organism>
<dbReference type="Gene3D" id="1.25.40.10">
    <property type="entry name" value="Tetratricopeptide repeat domain"/>
    <property type="match status" value="2"/>
</dbReference>
<protein>
    <recommendedName>
        <fullName evidence="6">Pentatricopeptide repeat-containing protein</fullName>
    </recommendedName>
</protein>
<dbReference type="PANTHER" id="PTHR45717:SF4">
    <property type="entry name" value="OS04G0450200 PROTEIN"/>
    <property type="match status" value="1"/>
</dbReference>
<dbReference type="InterPro" id="IPR011990">
    <property type="entry name" value="TPR-like_helical_dom_sf"/>
</dbReference>
<dbReference type="FunFam" id="1.25.40.10:FF:001248">
    <property type="entry name" value="Pentatricopeptide repeat-containing protein At5g09450, mitochondrial"/>
    <property type="match status" value="1"/>
</dbReference>
<dbReference type="Pfam" id="PF01535">
    <property type="entry name" value="PPR"/>
    <property type="match status" value="3"/>
</dbReference>
<evidence type="ECO:0000256" key="2">
    <source>
        <dbReference type="ARBA" id="ARBA00022737"/>
    </source>
</evidence>
<accession>A0A7J7NHZ4</accession>
<proteinExistence type="inferred from homology"/>
<sequence length="401" mass="46176">MSIRSLVATLRRVKNPLHQLEEPTVVSRLLSSTALTLDPHRDDESNNEKDLKSRIFKLRLPKRSATTALQQWVSEGNKITISELRDIGKELRRSRRYKHALEISEWMVMHQEFELSDADYAVRIDLMTKVFSVEAAERYFESLLPNAKTVETYTALLHCYAAAKLTERAESLFERIKDSNIATNTLLYNEMMTLYMSVGQLEKLPVVIEEMNRKKVSLDLFTYNLWISACAASMDIDSVRRILYEMSDDSNSCEAWVTYKQLVDIYITTGNLVNMENNSLVEANGKATLREWITYDFLIHLYTGLQNKDRVDQIWKSLRTSSQKMTSRNYKCILSSYLMLGEMKEAAEVLEEWKQSTTTVIDIHTCTTLLDAFSKVGLTNKAELLRALMMQKNCNPADASH</sequence>
<evidence type="ECO:0000313" key="4">
    <source>
        <dbReference type="EMBL" id="KAF6166796.1"/>
    </source>
</evidence>
<feature type="repeat" description="PPR" evidence="3">
    <location>
        <begin position="149"/>
        <end position="183"/>
    </location>
</feature>
<feature type="repeat" description="PPR" evidence="3">
    <location>
        <begin position="362"/>
        <end position="396"/>
    </location>
</feature>
<evidence type="ECO:0000256" key="1">
    <source>
        <dbReference type="ARBA" id="ARBA00007626"/>
    </source>
</evidence>